<dbReference type="PANTHER" id="PTHR48081:SF33">
    <property type="entry name" value="KYNURENINE FORMAMIDASE"/>
    <property type="match status" value="1"/>
</dbReference>
<feature type="compositionally biased region" description="Low complexity" evidence="4">
    <location>
        <begin position="325"/>
        <end position="335"/>
    </location>
</feature>
<sequence length="923" mass="103368">MPIQLDNEPSNTKHIADWLAGVAREERPPDLPLHYTGGRSHNVHRRSRPSVPDGEAIGSDPDLDTVDPTEKYAKRRRHKTKADKYEYKGDVGVKRSAKGSRGSKRKRLRGSNTLNEDFQATNVDVARVSLKPENNLGIFSRSKKSVPLPGRDLPDLTFTKMDFLSKPAEAAKRDLAKIRMQQSDKKHKRDMTDEHFRAQSGLENSSAHSGHALHIQPTAEYSRVNDGRVSDDAELASRRSAEELRSIVSWSTSPSRALRQQLERSQQYRKSPSRELHFRGATGEHRSQRSQSSRRASLTIEPGSSISNQWYSLFTDRLLYRNPRRPSSPQAPRPQTVSRPYEDMTQSPRRRTAPDSSEAALPDAQSIASGSKKHTHGPQSCFDDNTGAAVHHFSEQYRPRTRGKHGYEVQRERSAPYAVASASALDNHYQKPMMEGYAGAFLGEFEKPLESPHIPRPASCGAGAIALQRLNDHSELPYASFDLAMSSSKFSSYARHPSGDGMMPRHQYQNGDRHRPSDKDVPEGHLDPPTSSRNSASKLGSAFKRVGRYLKDQAEEQSHSALYLSPAGRISQHQRNTNWYGNGETSNQDLSDQLVQKLTRVNHVPPYRFSGSPPTYSPTATPLSSSTMATNSASGPGIFQNMVRHQYASDNILQSYDVLKPQRQNSHTNRMHWVVFIHGGYFRDPKVDSTSFKPTISLIEESQSQTASTLHSRISGYASLNYRLAPHPAYPQDPKTTPSYTLNTSRWPNQLDDVMAGLQHLQRTYPDSKDYILVGHSVGATLAFLAVLKASEAGITTPRAVAGVSGIYDYPAIHKSNPDYEALTNNAMDTKYYEEASPALYSADQYEEQWHQEKRVIVIAHSRDDELVVWDQPEGMMKVFEGDGLTSELVELKGKHNEIWEQSGELVKAIEKAVELVVWMISP</sequence>
<keyword evidence="1 3" id="KW-0378">Hydrolase</keyword>
<comment type="caution">
    <text evidence="5">The sequence shown here is derived from an EMBL/GenBank/DDBJ whole genome shotgun (WGS) entry which is preliminary data.</text>
</comment>
<protein>
    <recommendedName>
        <fullName evidence="3">Kynurenine formamidase</fullName>
        <shortName evidence="3">KFA</shortName>
        <shortName evidence="3">KFase</shortName>
        <ecNumber evidence="3">3.5.1.9</ecNumber>
    </recommendedName>
    <alternativeName>
        <fullName evidence="3">Arylformamidase</fullName>
    </alternativeName>
    <alternativeName>
        <fullName evidence="3">N-formylkynurenine formamidase</fullName>
        <shortName evidence="3">FKF</shortName>
    </alternativeName>
</protein>
<keyword evidence="2 3" id="KW-0823">Tryptophan catabolism</keyword>
<dbReference type="InterPro" id="IPR050300">
    <property type="entry name" value="GDXG_lipolytic_enzyme"/>
</dbReference>
<dbReference type="EC" id="3.5.1.9" evidence="3"/>
<evidence type="ECO:0000256" key="2">
    <source>
        <dbReference type="ARBA" id="ARBA00023079"/>
    </source>
</evidence>
<dbReference type="AlphaFoldDB" id="A0AAN8I8K9"/>
<evidence type="ECO:0000313" key="5">
    <source>
        <dbReference type="EMBL" id="KAK5957544.1"/>
    </source>
</evidence>
<evidence type="ECO:0000256" key="1">
    <source>
        <dbReference type="ARBA" id="ARBA00022801"/>
    </source>
</evidence>
<dbReference type="Proteomes" id="UP001316803">
    <property type="component" value="Unassembled WGS sequence"/>
</dbReference>
<dbReference type="Gene3D" id="3.40.50.1820">
    <property type="entry name" value="alpha/beta hydrolase"/>
    <property type="match status" value="1"/>
</dbReference>
<comment type="function">
    <text evidence="3">Catalyzes the hydrolysis of N-formyl-L-kynurenine to L-kynurenine, the second step in the kynurenine pathway of tryptophan degradation. Kynurenine may be further oxidized to nicotinic acid, NAD(H) and NADP(H). Required for elimination of toxic metabolites.</text>
</comment>
<keyword evidence="6" id="KW-1185">Reference proteome</keyword>
<dbReference type="GO" id="GO:0004061">
    <property type="term" value="F:arylformamidase activity"/>
    <property type="evidence" value="ECO:0007669"/>
    <property type="project" value="UniProtKB-UniRule"/>
</dbReference>
<feature type="compositionally biased region" description="Basic residues" evidence="4">
    <location>
        <begin position="95"/>
        <end position="109"/>
    </location>
</feature>
<feature type="region of interest" description="Disordered" evidence="4">
    <location>
        <begin position="605"/>
        <end position="629"/>
    </location>
</feature>
<dbReference type="InterPro" id="IPR027519">
    <property type="entry name" value="KFase_ver/fungi-typ"/>
</dbReference>
<comment type="subunit">
    <text evidence="3">Homodimer.</text>
</comment>
<feature type="compositionally biased region" description="Polar residues" evidence="4">
    <location>
        <begin position="612"/>
        <end position="629"/>
    </location>
</feature>
<dbReference type="HAMAP" id="MF_03014">
    <property type="entry name" value="KFase"/>
    <property type="match status" value="1"/>
</dbReference>
<dbReference type="PANTHER" id="PTHR48081">
    <property type="entry name" value="AB HYDROLASE SUPERFAMILY PROTEIN C4A8.06C"/>
    <property type="match status" value="1"/>
</dbReference>
<dbReference type="EMBL" id="JAKLMC020000003">
    <property type="protein sequence ID" value="KAK5957544.1"/>
    <property type="molecule type" value="Genomic_DNA"/>
</dbReference>
<feature type="region of interest" description="Disordered" evidence="4">
    <location>
        <begin position="200"/>
        <end position="226"/>
    </location>
</feature>
<comment type="similarity">
    <text evidence="3">Belongs to the kynurenine formamidase family.</text>
</comment>
<feature type="active site" evidence="3">
    <location>
        <position position="896"/>
    </location>
</feature>
<feature type="compositionally biased region" description="Polar residues" evidence="4">
    <location>
        <begin position="529"/>
        <end position="538"/>
    </location>
</feature>
<feature type="region of interest" description="Disordered" evidence="4">
    <location>
        <begin position="492"/>
        <end position="538"/>
    </location>
</feature>
<feature type="active site" evidence="3">
    <location>
        <position position="865"/>
    </location>
</feature>
<accession>A0AAN8I8K9</accession>
<dbReference type="GO" id="GO:0006508">
    <property type="term" value="P:proteolysis"/>
    <property type="evidence" value="ECO:0007669"/>
    <property type="project" value="InterPro"/>
</dbReference>
<comment type="pathway">
    <text evidence="3">Amino-acid degradation; L-tryptophan degradation via kynurenine pathway; L-kynurenine from L-tryptophan: step 2/2.</text>
</comment>
<evidence type="ECO:0000313" key="6">
    <source>
        <dbReference type="Proteomes" id="UP001316803"/>
    </source>
</evidence>
<dbReference type="InterPro" id="IPR029058">
    <property type="entry name" value="AB_hydrolase_fold"/>
</dbReference>
<feature type="compositionally biased region" description="Basic and acidic residues" evidence="4">
    <location>
        <begin position="272"/>
        <end position="287"/>
    </location>
</feature>
<evidence type="ECO:0000256" key="3">
    <source>
        <dbReference type="HAMAP-Rule" id="MF_03014"/>
    </source>
</evidence>
<evidence type="ECO:0000256" key="4">
    <source>
        <dbReference type="SAM" id="MobiDB-lite"/>
    </source>
</evidence>
<feature type="active site" description="Nucleophile" evidence="3">
    <location>
        <position position="777"/>
    </location>
</feature>
<feature type="region of interest" description="Disordered" evidence="4">
    <location>
        <begin position="25"/>
        <end position="113"/>
    </location>
</feature>
<dbReference type="SUPFAM" id="SSF53474">
    <property type="entry name" value="alpha/beta-Hydrolases"/>
    <property type="match status" value="1"/>
</dbReference>
<name>A0AAN8I8K9_9EURO</name>
<reference evidence="5 6" key="1">
    <citation type="submission" date="2022-12" db="EMBL/GenBank/DDBJ databases">
        <title>Genomic features and morphological characterization of a novel Knufia sp. strain isolated from spacecraft assembly facility.</title>
        <authorList>
            <person name="Teixeira M."/>
            <person name="Chander A.M."/>
            <person name="Stajich J.E."/>
            <person name="Venkateswaran K."/>
        </authorList>
    </citation>
    <scope>NUCLEOTIDE SEQUENCE [LARGE SCALE GENOMIC DNA]</scope>
    <source>
        <strain evidence="5 6">FJI-L2-BK-P2</strain>
    </source>
</reference>
<feature type="region of interest" description="Disordered" evidence="4">
    <location>
        <begin position="321"/>
        <end position="386"/>
    </location>
</feature>
<comment type="catalytic activity">
    <reaction evidence="3">
        <text>N-formyl-L-kynurenine + H2O = L-kynurenine + formate + H(+)</text>
        <dbReference type="Rhea" id="RHEA:13009"/>
        <dbReference type="ChEBI" id="CHEBI:15377"/>
        <dbReference type="ChEBI" id="CHEBI:15378"/>
        <dbReference type="ChEBI" id="CHEBI:15740"/>
        <dbReference type="ChEBI" id="CHEBI:57959"/>
        <dbReference type="ChEBI" id="CHEBI:58629"/>
        <dbReference type="EC" id="3.5.1.9"/>
    </reaction>
</comment>
<dbReference type="GO" id="GO:0008236">
    <property type="term" value="F:serine-type peptidase activity"/>
    <property type="evidence" value="ECO:0007669"/>
    <property type="project" value="InterPro"/>
</dbReference>
<feature type="compositionally biased region" description="Basic and acidic residues" evidence="4">
    <location>
        <begin position="511"/>
        <end position="526"/>
    </location>
</feature>
<comment type="caution">
    <text evidence="3">Lacks conserved residue(s) required for the propagation of feature annotation.</text>
</comment>
<feature type="region of interest" description="Disordered" evidence="4">
    <location>
        <begin position="264"/>
        <end position="300"/>
    </location>
</feature>
<feature type="compositionally biased region" description="Basic and acidic residues" evidence="4">
    <location>
        <begin position="82"/>
        <end position="93"/>
    </location>
</feature>
<organism evidence="5 6">
    <name type="scientific">Knufia fluminis</name>
    <dbReference type="NCBI Taxonomy" id="191047"/>
    <lineage>
        <taxon>Eukaryota</taxon>
        <taxon>Fungi</taxon>
        <taxon>Dikarya</taxon>
        <taxon>Ascomycota</taxon>
        <taxon>Pezizomycotina</taxon>
        <taxon>Eurotiomycetes</taxon>
        <taxon>Chaetothyriomycetidae</taxon>
        <taxon>Chaetothyriales</taxon>
        <taxon>Trichomeriaceae</taxon>
        <taxon>Knufia</taxon>
    </lineage>
</organism>
<dbReference type="GO" id="GO:0034354">
    <property type="term" value="P:'de novo' NAD+ biosynthetic process from L-tryptophan"/>
    <property type="evidence" value="ECO:0007669"/>
    <property type="project" value="UniProtKB-UniRule"/>
</dbReference>
<proteinExistence type="inferred from homology"/>
<gene>
    <name evidence="5" type="primary">BNA7</name>
    <name evidence="5" type="ORF">OHC33_001920</name>
</gene>
<dbReference type="GO" id="GO:0019441">
    <property type="term" value="P:L-tryptophan catabolic process to kynurenine"/>
    <property type="evidence" value="ECO:0007669"/>
    <property type="project" value="UniProtKB-UniRule"/>
</dbReference>